<dbReference type="InterPro" id="IPR038332">
    <property type="entry name" value="PPE_sf"/>
</dbReference>
<evidence type="ECO:0000256" key="2">
    <source>
        <dbReference type="SAM" id="SignalP"/>
    </source>
</evidence>
<dbReference type="EMBL" id="OBEG01000003">
    <property type="protein sequence ID" value="SNY85313.1"/>
    <property type="molecule type" value="Genomic_DNA"/>
</dbReference>
<feature type="compositionally biased region" description="Basic and acidic residues" evidence="1">
    <location>
        <begin position="330"/>
        <end position="345"/>
    </location>
</feature>
<dbReference type="AlphaFoldDB" id="A0A285LLG6"/>
<evidence type="ECO:0000313" key="3">
    <source>
        <dbReference type="EMBL" id="SNY85313.1"/>
    </source>
</evidence>
<feature type="compositionally biased region" description="Basic and acidic residues" evidence="1">
    <location>
        <begin position="413"/>
        <end position="425"/>
    </location>
</feature>
<dbReference type="RefSeq" id="WP_097245922.1">
    <property type="nucleotide sequence ID" value="NZ_JAMTCW010000010.1"/>
</dbReference>
<feature type="compositionally biased region" description="Polar residues" evidence="1">
    <location>
        <begin position="308"/>
        <end position="327"/>
    </location>
</feature>
<feature type="compositionally biased region" description="Gly residues" evidence="1">
    <location>
        <begin position="377"/>
        <end position="389"/>
    </location>
</feature>
<keyword evidence="2" id="KW-0732">Signal</keyword>
<keyword evidence="4" id="KW-1185">Reference proteome</keyword>
<feature type="region of interest" description="Disordered" evidence="1">
    <location>
        <begin position="233"/>
        <end position="426"/>
    </location>
</feature>
<gene>
    <name evidence="3" type="ORF">SAMN04244553_3728</name>
</gene>
<evidence type="ECO:0000256" key="1">
    <source>
        <dbReference type="SAM" id="MobiDB-lite"/>
    </source>
</evidence>
<evidence type="ECO:0008006" key="5">
    <source>
        <dbReference type="Google" id="ProtNLM"/>
    </source>
</evidence>
<evidence type="ECO:0000313" key="4">
    <source>
        <dbReference type="Proteomes" id="UP000219565"/>
    </source>
</evidence>
<dbReference type="Proteomes" id="UP000219565">
    <property type="component" value="Unassembled WGS sequence"/>
</dbReference>
<organism evidence="3 4">
    <name type="scientific">Nocardia amikacinitolerans</name>
    <dbReference type="NCBI Taxonomy" id="756689"/>
    <lineage>
        <taxon>Bacteria</taxon>
        <taxon>Bacillati</taxon>
        <taxon>Actinomycetota</taxon>
        <taxon>Actinomycetes</taxon>
        <taxon>Mycobacteriales</taxon>
        <taxon>Nocardiaceae</taxon>
        <taxon>Nocardia</taxon>
    </lineage>
</organism>
<dbReference type="Gene3D" id="1.20.1260.20">
    <property type="entry name" value="PPE superfamily"/>
    <property type="match status" value="1"/>
</dbReference>
<reference evidence="3 4" key="1">
    <citation type="submission" date="2017-09" db="EMBL/GenBank/DDBJ databases">
        <authorList>
            <person name="Ehlers B."/>
            <person name="Leendertz F.H."/>
        </authorList>
    </citation>
    <scope>NUCLEOTIDE SEQUENCE [LARGE SCALE GENOMIC DNA]</scope>
    <source>
        <strain evidence="3 4">DSM 45537</strain>
    </source>
</reference>
<accession>A0A285LLG6</accession>
<proteinExistence type="predicted"/>
<protein>
    <recommendedName>
        <fullName evidence="5">PPE family protein</fullName>
    </recommendedName>
</protein>
<name>A0A285LLG6_9NOCA</name>
<feature type="chain" id="PRO_5013375328" description="PPE family protein" evidence="2">
    <location>
        <begin position="24"/>
        <end position="452"/>
    </location>
</feature>
<sequence length="452" mass="47582">MPFFAAAAAVIGVIAGGAGIARAQNDSHENKVNETNLRDSGEDKWKNDRSHIQNEWNTLNGQYGDRAPTVLKDMEPFDTWSHEQIWKALNDHEGGKGVSQADINSGADGWRRLRDRADEAVRQFRTGVDQDIEQLWKGRAANAAMEATRAYTDEFKKLPTSFQQVANGIDLLQGYLDQVKISIPPAPHVSGFDEFMGHIPGNGVLKLAQHRANEAEANAREIMKRIYVPGAQEVDSHTPKLPEPFNPVGNPGDKPKDDNSGWPPGGRPVNPRGTDDPGGSPDDPNAGDDPNQPQTDDPSTDPQSTTPAGTNPAGTDPQSTVPQSSVPTPDKPKSYLEDPLSRPDPNRPGSPGSPGFPGGPGGPGSNPGGPGKSIPGGKPGQPGAPGGTPGARAASPTAGRPGMPGMGAPGAARRGEDDESEHKIPDYLVQDRTTELLGVQPRVLPPGGVIGG</sequence>
<dbReference type="STRING" id="1379680.GCA_001612615_03326"/>
<feature type="region of interest" description="Disordered" evidence="1">
    <location>
        <begin position="26"/>
        <end position="45"/>
    </location>
</feature>
<feature type="signal peptide" evidence="2">
    <location>
        <begin position="1"/>
        <end position="23"/>
    </location>
</feature>
<feature type="compositionally biased region" description="Low complexity" evidence="1">
    <location>
        <begin position="390"/>
        <end position="401"/>
    </location>
</feature>
<feature type="compositionally biased region" description="Low complexity" evidence="1">
    <location>
        <begin position="277"/>
        <end position="307"/>
    </location>
</feature>
<feature type="compositionally biased region" description="Gly residues" evidence="1">
    <location>
        <begin position="355"/>
        <end position="371"/>
    </location>
</feature>